<feature type="compositionally biased region" description="Pro residues" evidence="1">
    <location>
        <begin position="56"/>
        <end position="66"/>
    </location>
</feature>
<comment type="caution">
    <text evidence="2">The sequence shown here is derived from an EMBL/GenBank/DDBJ whole genome shotgun (WGS) entry which is preliminary data.</text>
</comment>
<organism evidence="2 3">
    <name type="scientific">Actinoallomurus oryzae</name>
    <dbReference type="NCBI Taxonomy" id="502180"/>
    <lineage>
        <taxon>Bacteria</taxon>
        <taxon>Bacillati</taxon>
        <taxon>Actinomycetota</taxon>
        <taxon>Actinomycetes</taxon>
        <taxon>Streptosporangiales</taxon>
        <taxon>Thermomonosporaceae</taxon>
        <taxon>Actinoallomurus</taxon>
    </lineage>
</organism>
<evidence type="ECO:0000313" key="2">
    <source>
        <dbReference type="EMBL" id="GAA4505655.1"/>
    </source>
</evidence>
<evidence type="ECO:0000256" key="1">
    <source>
        <dbReference type="SAM" id="MobiDB-lite"/>
    </source>
</evidence>
<keyword evidence="3" id="KW-1185">Reference proteome</keyword>
<feature type="region of interest" description="Disordered" evidence="1">
    <location>
        <begin position="1"/>
        <end position="71"/>
    </location>
</feature>
<dbReference type="EMBL" id="BAABHF010000038">
    <property type="protein sequence ID" value="GAA4505655.1"/>
    <property type="molecule type" value="Genomic_DNA"/>
</dbReference>
<dbReference type="Proteomes" id="UP001500503">
    <property type="component" value="Unassembled WGS sequence"/>
</dbReference>
<name>A0ABP8QLA2_9ACTN</name>
<evidence type="ECO:0000313" key="3">
    <source>
        <dbReference type="Proteomes" id="UP001500503"/>
    </source>
</evidence>
<protein>
    <submittedName>
        <fullName evidence="2">Uncharacterized protein</fullName>
    </submittedName>
</protein>
<gene>
    <name evidence="2" type="ORF">GCM10023191_061680</name>
</gene>
<accession>A0ABP8QLA2</accession>
<reference evidence="3" key="1">
    <citation type="journal article" date="2019" name="Int. J. Syst. Evol. Microbiol.">
        <title>The Global Catalogue of Microorganisms (GCM) 10K type strain sequencing project: providing services to taxonomists for standard genome sequencing and annotation.</title>
        <authorList>
            <consortium name="The Broad Institute Genomics Platform"/>
            <consortium name="The Broad Institute Genome Sequencing Center for Infectious Disease"/>
            <person name="Wu L."/>
            <person name="Ma J."/>
        </authorList>
    </citation>
    <scope>NUCLEOTIDE SEQUENCE [LARGE SCALE GENOMIC DNA]</scope>
    <source>
        <strain evidence="3">JCM 17933</strain>
    </source>
</reference>
<proteinExistence type="predicted"/>
<sequence length="101" mass="10958">MSSNDSQAPLKSLTCEDPSKRDALPHGNRIRPAAPIGRSPDGTFSAKPAMDTMSPYSPPHGSPDPPYSSDIDRTICRRKATKGTLRADFDDNFQPAVLFGR</sequence>